<organism evidence="1">
    <name type="scientific">Brugia malayi</name>
    <name type="common">Filarial nematode worm</name>
    <dbReference type="NCBI Taxonomy" id="6279"/>
    <lineage>
        <taxon>Eukaryota</taxon>
        <taxon>Metazoa</taxon>
        <taxon>Ecdysozoa</taxon>
        <taxon>Nematoda</taxon>
        <taxon>Chromadorea</taxon>
        <taxon>Rhabditida</taxon>
        <taxon>Spirurina</taxon>
        <taxon>Spiruromorpha</taxon>
        <taxon>Filarioidea</taxon>
        <taxon>Onchocercidae</taxon>
        <taxon>Brugia</taxon>
    </lineage>
</organism>
<reference evidence="1" key="2">
    <citation type="submission" date="2012-12" db="EMBL/GenBank/DDBJ databases">
        <authorList>
            <person name="Gao Y.W."/>
            <person name="Fan S.T."/>
            <person name="Sun H.T."/>
            <person name="Wang Z."/>
            <person name="Gao X.L."/>
            <person name="Li Y.G."/>
            <person name="Wang T.C."/>
            <person name="Zhang K."/>
            <person name="Xu W.W."/>
            <person name="Yu Z.J."/>
            <person name="Xia X.Z."/>
        </authorList>
    </citation>
    <scope>NUCLEOTIDE SEQUENCE</scope>
    <source>
        <strain evidence="1">FR3</strain>
    </source>
</reference>
<dbReference type="EMBL" id="LN860299">
    <property type="protein sequence ID" value="CDQ01489.1"/>
    <property type="molecule type" value="Genomic_DNA"/>
</dbReference>
<proteinExistence type="predicted"/>
<reference evidence="1" key="1">
    <citation type="journal article" date="2007" name="Science">
        <title>Draft genome of the filarial nematode parasite Brugia malayi.</title>
        <authorList>
            <person name="Ghedin E."/>
            <person name="Wang S."/>
            <person name="Spiro D."/>
            <person name="Caler E."/>
            <person name="Zhao Q."/>
            <person name="Crabtree J."/>
            <person name="Allen J.E."/>
            <person name="Delcher A.L."/>
            <person name="Guiliano D.B."/>
            <person name="Miranda-Saavedra D."/>
            <person name="Angiuoli S.V."/>
            <person name="Creasy T."/>
            <person name="Amedeo P."/>
            <person name="Haas B."/>
            <person name="El-Sayed N.M."/>
            <person name="Wortman J.R."/>
            <person name="Feldblyum T."/>
            <person name="Tallon L."/>
            <person name="Schatz M."/>
            <person name="Shumway M."/>
            <person name="Koo H."/>
            <person name="Salzberg S.L."/>
            <person name="Schobel S."/>
            <person name="Pertea M."/>
            <person name="Pop M."/>
            <person name="White O."/>
            <person name="Barton G.J."/>
            <person name="Carlow C.K."/>
            <person name="Crawford M.J."/>
            <person name="Daub J."/>
            <person name="Dimmic M.W."/>
            <person name="Estes C.F."/>
            <person name="Foster J.M."/>
            <person name="Ganatra M."/>
            <person name="Gregory W.F."/>
            <person name="Johnson N.M."/>
            <person name="Jin J."/>
            <person name="Komuniecki R."/>
            <person name="Korf I."/>
            <person name="Kumar S."/>
            <person name="Laney S."/>
            <person name="Li B.W."/>
            <person name="Li W."/>
            <person name="Lindblom T.H."/>
            <person name="Lustigman S."/>
            <person name="Ma D."/>
            <person name="Maina C.V."/>
            <person name="Martin D.M."/>
            <person name="McCarter J.P."/>
            <person name="McReynolds L."/>
            <person name="Mitreva M."/>
            <person name="Nutman T.B."/>
            <person name="Parkinson J."/>
            <person name="Peregrin-Alvarez J.M."/>
            <person name="Poole C."/>
            <person name="Ren Q."/>
            <person name="Saunders L."/>
            <person name="Sluder A.E."/>
            <person name="Smith K."/>
            <person name="Stanke M."/>
            <person name="Unnasch T.R."/>
            <person name="Ware J."/>
            <person name="Wei A.D."/>
            <person name="Weil G."/>
            <person name="Williams D.J."/>
            <person name="Zhang Y."/>
            <person name="Williams S.A."/>
            <person name="Fraser-Liggett C."/>
            <person name="Slatko B."/>
            <person name="Blaxter M.L."/>
            <person name="Scott A.L."/>
        </authorList>
    </citation>
    <scope>NUCLEOTIDE SEQUENCE</scope>
    <source>
        <strain evidence="1">FR3</strain>
    </source>
</reference>
<sequence length="84" mass="10013">MEQINYYKKLIEQRVNIITNSFQCINLSNWDSRASDILRFHCAQLLPLDAQCPFTTSRTFAHYHIMCCCNDRSFCNYNVCLNFY</sequence>
<protein>
    <submittedName>
        <fullName evidence="1">Bm842</fullName>
    </submittedName>
</protein>
<accession>A0A0J9Y3L8</accession>
<gene>
    <name evidence="1" type="ORF">Bm842</name>
    <name evidence="1" type="ORF">BM_Bm842</name>
</gene>
<dbReference type="AlphaFoldDB" id="A0A0J9Y3L8"/>
<name>A0A0J9Y3L8_BRUMA</name>
<evidence type="ECO:0000313" key="1">
    <source>
        <dbReference type="EMBL" id="CDQ01489.1"/>
    </source>
</evidence>